<sequence>MDDPGVESRAVDVFEMRLADIDTVDVAQLLALSISVRWPHRAADWQFMLDQGHGFVALDEIGRVCGSAMWFPYTEAFAAVGMVITSPRLQALGTGNWLMTRVIAACGERALRLNATHAADRLYRSLDFKPETTLYQCQGRANGAAAAAVNSDGVRPLSEIELSAVIAADARAYGAPRTKLITALFQQSTGYGLLRSGRLAAFALCRRFGRGHVIGPVVAASDRDAIAVVAPHIAAHARQFLRIDTHSEGNVFRAFIAAAGLALHDTVTTMSLRTDANDTGLRAAGAPSSYAVISQAFG</sequence>
<dbReference type="InterPro" id="IPR052729">
    <property type="entry name" value="Acyl/Acetyltrans_Enzymes"/>
</dbReference>
<dbReference type="Pfam" id="PF13508">
    <property type="entry name" value="Acetyltransf_7"/>
    <property type="match status" value="1"/>
</dbReference>
<dbReference type="InterPro" id="IPR016181">
    <property type="entry name" value="Acyl_CoA_acyltransferase"/>
</dbReference>
<dbReference type="RefSeq" id="WP_172240761.1">
    <property type="nucleotide sequence ID" value="NZ_JABFDP010000027.1"/>
</dbReference>
<dbReference type="InterPro" id="IPR041496">
    <property type="entry name" value="YitH/HolE_GNAT"/>
</dbReference>
<dbReference type="Gene3D" id="3.40.630.90">
    <property type="match status" value="1"/>
</dbReference>
<name>A0ABS5GGR8_9BRAD</name>
<dbReference type="PANTHER" id="PTHR47237:SF2">
    <property type="entry name" value="BLL4206 PROTEIN"/>
    <property type="match status" value="1"/>
</dbReference>
<comment type="caution">
    <text evidence="2">The sequence shown here is derived from an EMBL/GenBank/DDBJ whole genome shotgun (WGS) entry which is preliminary data.</text>
</comment>
<dbReference type="PROSITE" id="PS51186">
    <property type="entry name" value="GNAT"/>
    <property type="match status" value="1"/>
</dbReference>
<dbReference type="PANTHER" id="PTHR47237">
    <property type="entry name" value="SLL0310 PROTEIN"/>
    <property type="match status" value="1"/>
</dbReference>
<proteinExistence type="predicted"/>
<feature type="domain" description="N-acetyltransferase" evidence="1">
    <location>
        <begin position="16"/>
        <end position="152"/>
    </location>
</feature>
<accession>A0ABS5GGR8</accession>
<keyword evidence="3" id="KW-1185">Reference proteome</keyword>
<organism evidence="2 3">
    <name type="scientific">Bradyrhizobium denitrificans</name>
    <dbReference type="NCBI Taxonomy" id="2734912"/>
    <lineage>
        <taxon>Bacteria</taxon>
        <taxon>Pseudomonadati</taxon>
        <taxon>Pseudomonadota</taxon>
        <taxon>Alphaproteobacteria</taxon>
        <taxon>Hyphomicrobiales</taxon>
        <taxon>Nitrobacteraceae</taxon>
        <taxon>Bradyrhizobium</taxon>
    </lineage>
</organism>
<dbReference type="EMBL" id="JAFCLK010000038">
    <property type="protein sequence ID" value="MBR1140229.1"/>
    <property type="molecule type" value="Genomic_DNA"/>
</dbReference>
<dbReference type="SUPFAM" id="SSF55729">
    <property type="entry name" value="Acyl-CoA N-acyltransferases (Nat)"/>
    <property type="match status" value="1"/>
</dbReference>
<evidence type="ECO:0000259" key="1">
    <source>
        <dbReference type="PROSITE" id="PS51186"/>
    </source>
</evidence>
<protein>
    <submittedName>
        <fullName evidence="2">GNAT family N-acetyltransferase</fullName>
    </submittedName>
</protein>
<dbReference type="InterPro" id="IPR000182">
    <property type="entry name" value="GNAT_dom"/>
</dbReference>
<reference evidence="3" key="1">
    <citation type="journal article" date="2021" name="ISME J.">
        <title>Evolutionary origin and ecological implication of a unique nif island in free-living Bradyrhizobium lineages.</title>
        <authorList>
            <person name="Tao J."/>
        </authorList>
    </citation>
    <scope>NUCLEOTIDE SEQUENCE [LARGE SCALE GENOMIC DNA]</scope>
    <source>
        <strain evidence="3">SZCCT0094</strain>
    </source>
</reference>
<evidence type="ECO:0000313" key="3">
    <source>
        <dbReference type="Proteomes" id="UP001314635"/>
    </source>
</evidence>
<dbReference type="Pfam" id="PF18014">
    <property type="entry name" value="Acetyltransf_18"/>
    <property type="match status" value="1"/>
</dbReference>
<dbReference type="Gene3D" id="3.40.630.30">
    <property type="match status" value="1"/>
</dbReference>
<gene>
    <name evidence="2" type="ORF">JQ619_31175</name>
</gene>
<dbReference type="Proteomes" id="UP001314635">
    <property type="component" value="Unassembled WGS sequence"/>
</dbReference>
<evidence type="ECO:0000313" key="2">
    <source>
        <dbReference type="EMBL" id="MBR1140229.1"/>
    </source>
</evidence>